<dbReference type="InterPro" id="IPR000595">
    <property type="entry name" value="cNMP-bd_dom"/>
</dbReference>
<dbReference type="Proteomes" id="UP000615026">
    <property type="component" value="Unassembled WGS sequence"/>
</dbReference>
<evidence type="ECO:0000256" key="1">
    <source>
        <dbReference type="SAM" id="MobiDB-lite"/>
    </source>
</evidence>
<dbReference type="PRINTS" id="PR00103">
    <property type="entry name" value="CAMPKINASE"/>
</dbReference>
<dbReference type="CDD" id="cd00038">
    <property type="entry name" value="CAP_ED"/>
    <property type="match status" value="1"/>
</dbReference>
<feature type="domain" description="Cyclic nucleotide-binding" evidence="2">
    <location>
        <begin position="11"/>
        <end position="111"/>
    </location>
</feature>
<dbReference type="PANTHER" id="PTHR33121:SF70">
    <property type="entry name" value="SIGNALING PROTEIN YKOW"/>
    <property type="match status" value="1"/>
</dbReference>
<dbReference type="InterPro" id="IPR050706">
    <property type="entry name" value="Cyclic-di-GMP_PDE-like"/>
</dbReference>
<dbReference type="InterPro" id="IPR035919">
    <property type="entry name" value="EAL_sf"/>
</dbReference>
<dbReference type="SUPFAM" id="SSF141868">
    <property type="entry name" value="EAL domain-like"/>
    <property type="match status" value="1"/>
</dbReference>
<proteinExistence type="predicted"/>
<dbReference type="InterPro" id="IPR001633">
    <property type="entry name" value="EAL_dom"/>
</dbReference>
<dbReference type="CDD" id="cd01948">
    <property type="entry name" value="EAL"/>
    <property type="match status" value="1"/>
</dbReference>
<dbReference type="PROSITE" id="PS50042">
    <property type="entry name" value="CNMP_BINDING_3"/>
    <property type="match status" value="1"/>
</dbReference>
<evidence type="ECO:0000313" key="4">
    <source>
        <dbReference type="EMBL" id="MBE9065792.1"/>
    </source>
</evidence>
<organism evidence="4 5">
    <name type="scientific">Leptolyngbya cf. ectocarpi LEGE 11479</name>
    <dbReference type="NCBI Taxonomy" id="1828722"/>
    <lineage>
        <taxon>Bacteria</taxon>
        <taxon>Bacillati</taxon>
        <taxon>Cyanobacteriota</taxon>
        <taxon>Cyanophyceae</taxon>
        <taxon>Leptolyngbyales</taxon>
        <taxon>Leptolyngbyaceae</taxon>
        <taxon>Leptolyngbya group</taxon>
        <taxon>Leptolyngbya</taxon>
    </lineage>
</organism>
<dbReference type="Gene3D" id="2.60.120.10">
    <property type="entry name" value="Jelly Rolls"/>
    <property type="match status" value="1"/>
</dbReference>
<evidence type="ECO:0000313" key="5">
    <source>
        <dbReference type="Proteomes" id="UP000615026"/>
    </source>
</evidence>
<dbReference type="EMBL" id="JADEXP010000018">
    <property type="protein sequence ID" value="MBE9065792.1"/>
    <property type="molecule type" value="Genomic_DNA"/>
</dbReference>
<dbReference type="InterPro" id="IPR014710">
    <property type="entry name" value="RmlC-like_jellyroll"/>
</dbReference>
<dbReference type="Gene3D" id="3.20.20.450">
    <property type="entry name" value="EAL domain"/>
    <property type="match status" value="1"/>
</dbReference>
<dbReference type="SUPFAM" id="SSF51206">
    <property type="entry name" value="cAMP-binding domain-like"/>
    <property type="match status" value="1"/>
</dbReference>
<accession>A0A928WZN5</accession>
<dbReference type="RefSeq" id="WP_193991047.1">
    <property type="nucleotide sequence ID" value="NZ_JADEXP010000018.1"/>
</dbReference>
<protein>
    <submittedName>
        <fullName evidence="4">EAL domain-containing protein</fullName>
    </submittedName>
</protein>
<dbReference type="Pfam" id="PF00563">
    <property type="entry name" value="EAL"/>
    <property type="match status" value="1"/>
</dbReference>
<dbReference type="AlphaFoldDB" id="A0A928WZN5"/>
<dbReference type="SMART" id="SM00052">
    <property type="entry name" value="EAL"/>
    <property type="match status" value="1"/>
</dbReference>
<keyword evidence="5" id="KW-1185">Reference proteome</keyword>
<dbReference type="Pfam" id="PF00027">
    <property type="entry name" value="cNMP_binding"/>
    <property type="match status" value="1"/>
</dbReference>
<dbReference type="SMART" id="SM00100">
    <property type="entry name" value="cNMP"/>
    <property type="match status" value="1"/>
</dbReference>
<dbReference type="GO" id="GO:0071111">
    <property type="term" value="F:cyclic-guanylate-specific phosphodiesterase activity"/>
    <property type="evidence" value="ECO:0007669"/>
    <property type="project" value="InterPro"/>
</dbReference>
<gene>
    <name evidence="4" type="ORF">IQ260_03900</name>
</gene>
<dbReference type="InterPro" id="IPR018490">
    <property type="entry name" value="cNMP-bd_dom_sf"/>
</dbReference>
<evidence type="ECO:0000259" key="3">
    <source>
        <dbReference type="PROSITE" id="PS50883"/>
    </source>
</evidence>
<evidence type="ECO:0000259" key="2">
    <source>
        <dbReference type="PROSITE" id="PS50042"/>
    </source>
</evidence>
<comment type="caution">
    <text evidence="4">The sequence shown here is derived from an EMBL/GenBank/DDBJ whole genome shotgun (WGS) entry which is preliminary data.</text>
</comment>
<reference evidence="4" key="1">
    <citation type="submission" date="2020-10" db="EMBL/GenBank/DDBJ databases">
        <authorList>
            <person name="Castelo-Branco R."/>
            <person name="Eusebio N."/>
            <person name="Adriana R."/>
            <person name="Vieira A."/>
            <person name="Brugerolle De Fraissinette N."/>
            <person name="Rezende De Castro R."/>
            <person name="Schneider M.P."/>
            <person name="Vasconcelos V."/>
            <person name="Leao P.N."/>
        </authorList>
    </citation>
    <scope>NUCLEOTIDE SEQUENCE</scope>
    <source>
        <strain evidence="4">LEGE 11479</strain>
    </source>
</reference>
<sequence>MAHWGSSSTLKHFQMGETIFSEGDLGDWAYIIESGRVEVAVSIDGQPFPLGILTSGDVLGEMAAMDTAPRSASAKALEETVCVTISSRQISERVQDADPVVKLLLNTLLHRMRSTPQVTSSPPLLIPPERSPQLPDEDDQVLDKMRLESELRDALSNQQLRPHYQPLVHIKTCQILGFEALIRWFSPTRGHVSPGEFTSIAEETSLIIPIGQHTIQQACRDLVQFQTLCPDRQLFMSINVAPRQLAEDRFLTDLQTVLHRYNLQPAQIKLEVTERVFMEDPIALEMLQSCRQAGFQVALDDFGTGFSSLNYLTRFEVDGFKIDRAFVQEILTNRRTQILLESMLTMAHGLGMQTVVEGIETPEQLQVLQQSGCDIGQGYLFGKPLPFREIQQLLAQALVQNPTTL</sequence>
<dbReference type="PROSITE" id="PS50883">
    <property type="entry name" value="EAL"/>
    <property type="match status" value="1"/>
</dbReference>
<feature type="domain" description="EAL" evidence="3">
    <location>
        <begin position="144"/>
        <end position="398"/>
    </location>
</feature>
<dbReference type="PANTHER" id="PTHR33121">
    <property type="entry name" value="CYCLIC DI-GMP PHOSPHODIESTERASE PDEF"/>
    <property type="match status" value="1"/>
</dbReference>
<name>A0A928WZN5_LEPEC</name>
<feature type="region of interest" description="Disordered" evidence="1">
    <location>
        <begin position="116"/>
        <end position="137"/>
    </location>
</feature>